<name>A0A235BSI8_UNCW3</name>
<evidence type="ECO:0000313" key="2">
    <source>
        <dbReference type="EMBL" id="OYD15152.1"/>
    </source>
</evidence>
<dbReference type="Gene3D" id="2.60.40.4070">
    <property type="match status" value="1"/>
</dbReference>
<sequence>MKKKDIFLVGCLITVFSVLCLSAQEGEQVEQVEEEIRGIYKGIIKEKKPHIELDFDPYKAIIPYVGKEEYIYDNQLLSNSELKSSPLPVLASDQIVKPWLKTIVRGYIVLFNPLYGYDVKKWKISITDEKGSEFKTFGGEGAPTRTIYWDGRSNEGEMMNPGIVYMYSAEAYDKLGNISRVVGREITVKGILYKKAGEWVILLNGNKIFNESSDRIIEDGTSLLEEAADIVRENFKTRLAIEVYSKNEALSSRRSRVLGKWFIERLVVPRYSVINVAGYEDAVYKSSYIKIVF</sequence>
<feature type="chain" id="PRO_5012692119" description="FlgD Ig-like domain-containing protein" evidence="1">
    <location>
        <begin position="24"/>
        <end position="293"/>
    </location>
</feature>
<evidence type="ECO:0008006" key="4">
    <source>
        <dbReference type="Google" id="ProtNLM"/>
    </source>
</evidence>
<protein>
    <recommendedName>
        <fullName evidence="4">FlgD Ig-like domain-containing protein</fullName>
    </recommendedName>
</protein>
<dbReference type="EMBL" id="NOZQ01000140">
    <property type="protein sequence ID" value="OYD15152.1"/>
    <property type="molecule type" value="Genomic_DNA"/>
</dbReference>
<reference evidence="2 3" key="1">
    <citation type="submission" date="2017-07" db="EMBL/GenBank/DDBJ databases">
        <title>Recovery of genomes from metagenomes via a dereplication, aggregation, and scoring strategy.</title>
        <authorList>
            <person name="Sieber C.M."/>
            <person name="Probst A.J."/>
            <person name="Sharrar A."/>
            <person name="Thomas B.C."/>
            <person name="Hess M."/>
            <person name="Tringe S.G."/>
            <person name="Banfield J.F."/>
        </authorList>
    </citation>
    <scope>NUCLEOTIDE SEQUENCE [LARGE SCALE GENOMIC DNA]</scope>
    <source>
        <strain evidence="2">JGI_Cruoil_03_44_89</strain>
    </source>
</reference>
<comment type="caution">
    <text evidence="2">The sequence shown here is derived from an EMBL/GenBank/DDBJ whole genome shotgun (WGS) entry which is preliminary data.</text>
</comment>
<dbReference type="Proteomes" id="UP000215215">
    <property type="component" value="Unassembled WGS sequence"/>
</dbReference>
<accession>A0A235BSI8</accession>
<keyword evidence="1" id="KW-0732">Signal</keyword>
<gene>
    <name evidence="2" type="ORF">CH333_06370</name>
</gene>
<organism evidence="2 3">
    <name type="scientific">candidate division WOR-3 bacterium JGI_Cruoil_03_44_89</name>
    <dbReference type="NCBI Taxonomy" id="1973748"/>
    <lineage>
        <taxon>Bacteria</taxon>
        <taxon>Bacteria division WOR-3</taxon>
    </lineage>
</organism>
<evidence type="ECO:0000313" key="3">
    <source>
        <dbReference type="Proteomes" id="UP000215215"/>
    </source>
</evidence>
<dbReference type="AlphaFoldDB" id="A0A235BSI8"/>
<proteinExistence type="predicted"/>
<feature type="signal peptide" evidence="1">
    <location>
        <begin position="1"/>
        <end position="23"/>
    </location>
</feature>
<evidence type="ECO:0000256" key="1">
    <source>
        <dbReference type="SAM" id="SignalP"/>
    </source>
</evidence>